<dbReference type="EMBL" id="WBSZ01000704">
    <property type="protein sequence ID" value="KAB2513544.1"/>
    <property type="molecule type" value="Genomic_DNA"/>
</dbReference>
<organism evidence="2 3">
    <name type="scientific">Enterobacter hormaechei</name>
    <dbReference type="NCBI Taxonomy" id="158836"/>
    <lineage>
        <taxon>Bacteria</taxon>
        <taxon>Pseudomonadati</taxon>
        <taxon>Pseudomonadota</taxon>
        <taxon>Gammaproteobacteria</taxon>
        <taxon>Enterobacterales</taxon>
        <taxon>Enterobacteriaceae</taxon>
        <taxon>Enterobacter</taxon>
        <taxon>Enterobacter cloacae complex</taxon>
    </lineage>
</organism>
<dbReference type="AlphaFoldDB" id="A0A6L3XTF5"/>
<accession>A0A6L3XTF5</accession>
<feature type="domain" description="Tail specific protease C-terminal" evidence="1">
    <location>
        <begin position="10"/>
        <end position="108"/>
    </location>
</feature>
<sequence>DMFKRDRFGTELLKKHNDRIGKDPEFQYIMKDIARFNALKAKRNIVSLNYAQREKENNEDDATRLARINDRFKREGKPLLKKLDDLPKDYQEPDPYLDETVHIALDLAKLEKEKPALQPAPTK</sequence>
<feature type="non-terminal residue" evidence="2">
    <location>
        <position position="1"/>
    </location>
</feature>
<dbReference type="Pfam" id="PF11818">
    <property type="entry name" value="DUF3340"/>
    <property type="match status" value="1"/>
</dbReference>
<reference evidence="2 3" key="1">
    <citation type="submission" date="2019-09" db="EMBL/GenBank/DDBJ databases">
        <title>Reversal of blaTEM antimicrobial resistance by CRISPR-Cas9 in clinical E. coli and other Enterobacteriaceae strains.</title>
        <authorList>
            <person name="Tagliaferri T."/>
            <person name="Guimaraes N."/>
            <person name="Pereira M."/>
            <person name="Felicori L."/>
            <person name="Horz H.-P."/>
            <person name="Santos S."/>
            <person name="Mendes T."/>
        </authorList>
    </citation>
    <scope>NUCLEOTIDE SEQUENCE [LARGE SCALE GENOMIC DNA]</scope>
    <source>
        <strain evidence="2 3">E2_blaTEM_MG</strain>
    </source>
</reference>
<protein>
    <submittedName>
        <fullName evidence="2">Tail-specific protease</fullName>
        <ecNumber evidence="2">3.4.21.102</ecNumber>
    </submittedName>
</protein>
<dbReference type="EC" id="3.4.21.102" evidence="2"/>
<keyword evidence="2" id="KW-0645">Protease</keyword>
<evidence type="ECO:0000313" key="3">
    <source>
        <dbReference type="Proteomes" id="UP000476281"/>
    </source>
</evidence>
<proteinExistence type="predicted"/>
<gene>
    <name evidence="2" type="ORF">F9C29_18215</name>
</gene>
<comment type="caution">
    <text evidence="2">The sequence shown here is derived from an EMBL/GenBank/DDBJ whole genome shotgun (WGS) entry which is preliminary data.</text>
</comment>
<dbReference type="GO" id="GO:0004252">
    <property type="term" value="F:serine-type endopeptidase activity"/>
    <property type="evidence" value="ECO:0007669"/>
    <property type="project" value="UniProtKB-EC"/>
</dbReference>
<dbReference type="Proteomes" id="UP000476281">
    <property type="component" value="Unassembled WGS sequence"/>
</dbReference>
<evidence type="ECO:0000259" key="1">
    <source>
        <dbReference type="Pfam" id="PF11818"/>
    </source>
</evidence>
<evidence type="ECO:0000313" key="2">
    <source>
        <dbReference type="EMBL" id="KAB2513544.1"/>
    </source>
</evidence>
<keyword evidence="2" id="KW-0378">Hydrolase</keyword>
<name>A0A6L3XTF5_9ENTR</name>
<dbReference type="GO" id="GO:0006508">
    <property type="term" value="P:proteolysis"/>
    <property type="evidence" value="ECO:0007669"/>
    <property type="project" value="UniProtKB-KW"/>
</dbReference>
<dbReference type="InterPro" id="IPR020992">
    <property type="entry name" value="Tail_Prtase_C"/>
</dbReference>